<sequence length="585" mass="65189">MSASVSANEAVTAMRKVKLRSQSKVASTSSGFTHQRVLRDTNKRPRVCEMKTQHKKKTETAVRCGTTVSFPAHATYGCDQWSGGDQIPAKAAEVGIEDKGGGVFPERNVTEEITKIGLRNEQLRHSVAALKRKFSLCEEETQQLLLGLGALNAVANELASLQMDYQERSSKNAALIQNSLEQLSSCSAQVDMLNRCREVTAAQLEAFRHECTDEMNKLVVRLGYLADSAMHEPESVHGHDVNIVGKRQQIKLLKDELCEYRARVSHDGSVTSIPCSAVPAQLESTERINLALTQLGELHAEMYQLKQVLVQENHYFRQDLGNLVSQQLACIREAQESEAERINEELDLMRSGMCGVLKDIHRLKERTKYLVPSMARVGPRSNLSGLPLNNHRLYKGRGGEQVNEERMKSPNAIFQSSGYSLTMASRQCRDDLPHYEHGYDDDCYCPGVTYLQTGVCHARPRCSHSSKSSNSSPGHSDDDNWRMLHSEDVCASDQRPAQPCESPHYSACSSSLSGRLSFNGDEHSIPSAQQFEQQLLEQHRLFWIGEGAGNWDLTSKPFEESKEPAAKAKDSIRELESHASSRSLN</sequence>
<dbReference type="EMBL" id="CCYD01000553">
    <property type="protein sequence ID" value="CEG41334.1"/>
    <property type="molecule type" value="Genomic_DNA"/>
</dbReference>
<dbReference type="Proteomes" id="UP000054928">
    <property type="component" value="Unassembled WGS sequence"/>
</dbReference>
<dbReference type="OrthoDB" id="168136at2759"/>
<proteinExistence type="predicted"/>
<accession>A0A0P1AKG5</accession>
<evidence type="ECO:0000313" key="3">
    <source>
        <dbReference type="Proteomes" id="UP000054928"/>
    </source>
</evidence>
<name>A0A0P1AKG5_PLAHL</name>
<organism evidence="2 3">
    <name type="scientific">Plasmopara halstedii</name>
    <name type="common">Downy mildew of sunflower</name>
    <dbReference type="NCBI Taxonomy" id="4781"/>
    <lineage>
        <taxon>Eukaryota</taxon>
        <taxon>Sar</taxon>
        <taxon>Stramenopiles</taxon>
        <taxon>Oomycota</taxon>
        <taxon>Peronosporomycetes</taxon>
        <taxon>Peronosporales</taxon>
        <taxon>Peronosporaceae</taxon>
        <taxon>Plasmopara</taxon>
    </lineage>
</organism>
<feature type="compositionally biased region" description="Low complexity" evidence="1">
    <location>
        <begin position="465"/>
        <end position="474"/>
    </location>
</feature>
<feature type="region of interest" description="Disordered" evidence="1">
    <location>
        <begin position="553"/>
        <end position="585"/>
    </location>
</feature>
<evidence type="ECO:0000313" key="2">
    <source>
        <dbReference type="EMBL" id="CEG41334.1"/>
    </source>
</evidence>
<dbReference type="AlphaFoldDB" id="A0A0P1AKG5"/>
<reference evidence="3" key="1">
    <citation type="submission" date="2014-09" db="EMBL/GenBank/DDBJ databases">
        <authorList>
            <person name="Sharma Rahul"/>
            <person name="Thines Marco"/>
        </authorList>
    </citation>
    <scope>NUCLEOTIDE SEQUENCE [LARGE SCALE GENOMIC DNA]</scope>
</reference>
<keyword evidence="3" id="KW-1185">Reference proteome</keyword>
<dbReference type="OMA" id="DELPHYE"/>
<evidence type="ECO:0000256" key="1">
    <source>
        <dbReference type="SAM" id="MobiDB-lite"/>
    </source>
</evidence>
<feature type="region of interest" description="Disordered" evidence="1">
    <location>
        <begin position="461"/>
        <end position="481"/>
    </location>
</feature>
<dbReference type="GeneID" id="36406740"/>
<protein>
    <submittedName>
        <fullName evidence="2">Uncharacterized protein</fullName>
    </submittedName>
</protein>
<dbReference type="RefSeq" id="XP_024577703.1">
    <property type="nucleotide sequence ID" value="XM_024727091.1"/>
</dbReference>
<feature type="compositionally biased region" description="Basic and acidic residues" evidence="1">
    <location>
        <begin position="557"/>
        <end position="579"/>
    </location>
</feature>